<organism evidence="1 2">
    <name type="scientific">Chitinophaga pinensis</name>
    <dbReference type="NCBI Taxonomy" id="79329"/>
    <lineage>
        <taxon>Bacteria</taxon>
        <taxon>Pseudomonadati</taxon>
        <taxon>Bacteroidota</taxon>
        <taxon>Chitinophagia</taxon>
        <taxon>Chitinophagales</taxon>
        <taxon>Chitinophagaceae</taxon>
        <taxon>Chitinophaga</taxon>
    </lineage>
</organism>
<comment type="caution">
    <text evidence="1">The sequence shown here is derived from an EMBL/GenBank/DDBJ whole genome shotgun (WGS) entry which is preliminary data.</text>
</comment>
<dbReference type="EMBL" id="VOHS01000062">
    <property type="protein sequence ID" value="TWV92998.1"/>
    <property type="molecule type" value="Genomic_DNA"/>
</dbReference>
<proteinExistence type="predicted"/>
<dbReference type="AlphaFoldDB" id="A0A5C6LP80"/>
<accession>A0A5C6LP80</accession>
<gene>
    <name evidence="1" type="ORF">FEF09_27855</name>
</gene>
<reference evidence="1 2" key="1">
    <citation type="submission" date="2019-08" db="EMBL/GenBank/DDBJ databases">
        <title>Whole genome sequencing of chitin degrading bacteria Chitinophaga pinensis YS16.</title>
        <authorList>
            <person name="Singh R.P."/>
            <person name="Manchanda G."/>
            <person name="Maurya I.K."/>
            <person name="Joshi N.K."/>
            <person name="Srivastava A.K."/>
        </authorList>
    </citation>
    <scope>NUCLEOTIDE SEQUENCE [LARGE SCALE GENOMIC DNA]</scope>
    <source>
        <strain evidence="1 2">YS-16</strain>
    </source>
</reference>
<dbReference type="RefSeq" id="WP_146308127.1">
    <property type="nucleotide sequence ID" value="NZ_VOHS01000062.1"/>
</dbReference>
<name>A0A5C6LP80_9BACT</name>
<keyword evidence="2" id="KW-1185">Reference proteome</keyword>
<evidence type="ECO:0000313" key="1">
    <source>
        <dbReference type="EMBL" id="TWV92998.1"/>
    </source>
</evidence>
<sequence length="99" mass="11216">MTPETEAAQLYIADSIVPFNGSTQQFINAISVEHPAKNKSSEMHRIFEMIARILTLMTSPLCVRLYIVYSDEVLRKKGNENINRISSGRAESYHDKVLS</sequence>
<dbReference type="Proteomes" id="UP000318815">
    <property type="component" value="Unassembled WGS sequence"/>
</dbReference>
<evidence type="ECO:0000313" key="2">
    <source>
        <dbReference type="Proteomes" id="UP000318815"/>
    </source>
</evidence>
<dbReference type="OrthoDB" id="1067458at2"/>
<protein>
    <submittedName>
        <fullName evidence="1">Uncharacterized protein</fullName>
    </submittedName>
</protein>